<dbReference type="PANTHER" id="PTHR48081:SF13">
    <property type="entry name" value="ALPHA_BETA HYDROLASE"/>
    <property type="match status" value="1"/>
</dbReference>
<evidence type="ECO:0000256" key="1">
    <source>
        <dbReference type="ARBA" id="ARBA00022801"/>
    </source>
</evidence>
<feature type="signal peptide" evidence="2">
    <location>
        <begin position="1"/>
        <end position="31"/>
    </location>
</feature>
<dbReference type="KEGG" id="hsk:H4317_09985"/>
<reference evidence="4 5" key="1">
    <citation type="submission" date="2020-08" db="EMBL/GenBank/DDBJ databases">
        <title>Hymenobacter sp. S2-20-2 genome sequencing.</title>
        <authorList>
            <person name="Jin L."/>
        </authorList>
    </citation>
    <scope>NUCLEOTIDE SEQUENCE [LARGE SCALE GENOMIC DNA]</scope>
    <source>
        <strain evidence="4 5">S2-20-2</strain>
    </source>
</reference>
<sequence length="336" mass="36718">MPVSPLLVVTRLLRCLSIGLLLPCVPTGALAQQLASPRDTSFTVHSAYVKAKKQHPDISIARPPVPRGVRAQTKLTYCTPGSRALQLDVFYPKAKRRQQFPAVLLIHGGGWRSGDRSQHVPLAQQLAGRGFVAVTAEYRLSTEAPYPAAVQDLKAAIRWMRANARTYAIDTTRVAVWGFSAGGQLAALIGSTNGNSLFEAGSCHRPHSSAVQAIVDVDGILAFLHPESGEGNDSKSTSAATYWFGSNKLTRPDLWQQASALSYVGAGTPPMLFINSGVDRMHAGRDDMMRQLTALGIYTEVHSFPEAPHPFPLFNPWFQPTLEYTVNFLNKVFPRR</sequence>
<keyword evidence="2" id="KW-0732">Signal</keyword>
<name>A0A7G7W2E1_9BACT</name>
<dbReference type="Proteomes" id="UP000515489">
    <property type="component" value="Chromosome"/>
</dbReference>
<dbReference type="InterPro" id="IPR029058">
    <property type="entry name" value="AB_hydrolase_fold"/>
</dbReference>
<dbReference type="Gene3D" id="3.40.50.1820">
    <property type="entry name" value="alpha/beta hydrolase"/>
    <property type="match status" value="1"/>
</dbReference>
<dbReference type="EMBL" id="CP060202">
    <property type="protein sequence ID" value="QNH60534.1"/>
    <property type="molecule type" value="Genomic_DNA"/>
</dbReference>
<gene>
    <name evidence="4" type="ORF">H4317_09985</name>
</gene>
<proteinExistence type="predicted"/>
<dbReference type="InterPro" id="IPR050300">
    <property type="entry name" value="GDXG_lipolytic_enzyme"/>
</dbReference>
<evidence type="ECO:0000313" key="4">
    <source>
        <dbReference type="EMBL" id="QNH60534.1"/>
    </source>
</evidence>
<evidence type="ECO:0000256" key="2">
    <source>
        <dbReference type="SAM" id="SignalP"/>
    </source>
</evidence>
<dbReference type="AlphaFoldDB" id="A0A7G7W2E1"/>
<keyword evidence="1 4" id="KW-0378">Hydrolase</keyword>
<dbReference type="SUPFAM" id="SSF53474">
    <property type="entry name" value="alpha/beta-Hydrolases"/>
    <property type="match status" value="1"/>
</dbReference>
<protein>
    <submittedName>
        <fullName evidence="4">Alpha/beta hydrolase</fullName>
    </submittedName>
</protein>
<dbReference type="Pfam" id="PF20434">
    <property type="entry name" value="BD-FAE"/>
    <property type="match status" value="1"/>
</dbReference>
<dbReference type="RefSeq" id="WP_185886339.1">
    <property type="nucleotide sequence ID" value="NZ_CP060202.1"/>
</dbReference>
<dbReference type="GO" id="GO:0016787">
    <property type="term" value="F:hydrolase activity"/>
    <property type="evidence" value="ECO:0007669"/>
    <property type="project" value="UniProtKB-KW"/>
</dbReference>
<dbReference type="InterPro" id="IPR049492">
    <property type="entry name" value="BD-FAE-like_dom"/>
</dbReference>
<dbReference type="PANTHER" id="PTHR48081">
    <property type="entry name" value="AB HYDROLASE SUPERFAMILY PROTEIN C4A8.06C"/>
    <property type="match status" value="1"/>
</dbReference>
<organism evidence="4 5">
    <name type="scientific">Hymenobacter sediminicola</name>
    <dbReference type="NCBI Taxonomy" id="2761579"/>
    <lineage>
        <taxon>Bacteria</taxon>
        <taxon>Pseudomonadati</taxon>
        <taxon>Bacteroidota</taxon>
        <taxon>Cytophagia</taxon>
        <taxon>Cytophagales</taxon>
        <taxon>Hymenobacteraceae</taxon>
        <taxon>Hymenobacter</taxon>
    </lineage>
</organism>
<accession>A0A7G7W2E1</accession>
<feature type="domain" description="BD-FAE-like" evidence="3">
    <location>
        <begin position="87"/>
        <end position="280"/>
    </location>
</feature>
<evidence type="ECO:0000259" key="3">
    <source>
        <dbReference type="Pfam" id="PF20434"/>
    </source>
</evidence>
<evidence type="ECO:0000313" key="5">
    <source>
        <dbReference type="Proteomes" id="UP000515489"/>
    </source>
</evidence>
<feature type="chain" id="PRO_5028825945" evidence="2">
    <location>
        <begin position="32"/>
        <end position="336"/>
    </location>
</feature>
<keyword evidence="5" id="KW-1185">Reference proteome</keyword>